<protein>
    <submittedName>
        <fullName evidence="1">Uncharacterized protein</fullName>
    </submittedName>
</protein>
<accession>A0A2H5PUM0</accession>
<keyword evidence="2" id="KW-1185">Reference proteome</keyword>
<dbReference type="AlphaFoldDB" id="A0A2H5PUM0"/>
<organism evidence="1 2">
    <name type="scientific">Citrus unshiu</name>
    <name type="common">Satsuma mandarin</name>
    <name type="synonym">Citrus nobilis var. unshiu</name>
    <dbReference type="NCBI Taxonomy" id="55188"/>
    <lineage>
        <taxon>Eukaryota</taxon>
        <taxon>Viridiplantae</taxon>
        <taxon>Streptophyta</taxon>
        <taxon>Embryophyta</taxon>
        <taxon>Tracheophyta</taxon>
        <taxon>Spermatophyta</taxon>
        <taxon>Magnoliopsida</taxon>
        <taxon>eudicotyledons</taxon>
        <taxon>Gunneridae</taxon>
        <taxon>Pentapetalae</taxon>
        <taxon>rosids</taxon>
        <taxon>malvids</taxon>
        <taxon>Sapindales</taxon>
        <taxon>Rutaceae</taxon>
        <taxon>Aurantioideae</taxon>
        <taxon>Citrus</taxon>
    </lineage>
</organism>
<dbReference type="Proteomes" id="UP000236630">
    <property type="component" value="Unassembled WGS sequence"/>
</dbReference>
<reference evidence="1 2" key="1">
    <citation type="journal article" date="2017" name="Front. Genet.">
        <title>Draft sequencing of the heterozygous diploid genome of Satsuma (Citrus unshiu Marc.) using a hybrid assembly approach.</title>
        <authorList>
            <person name="Shimizu T."/>
            <person name="Tanizawa Y."/>
            <person name="Mochizuki T."/>
            <person name="Nagasaki H."/>
            <person name="Yoshioka T."/>
            <person name="Toyoda A."/>
            <person name="Fujiyama A."/>
            <person name="Kaminuma E."/>
            <person name="Nakamura Y."/>
        </authorList>
    </citation>
    <scope>NUCLEOTIDE SEQUENCE [LARGE SCALE GENOMIC DNA]</scope>
    <source>
        <strain evidence="2">cv. Miyagawa wase</strain>
    </source>
</reference>
<gene>
    <name evidence="1" type="ORF">CUMW_168970</name>
</gene>
<evidence type="ECO:0000313" key="1">
    <source>
        <dbReference type="EMBL" id="GAY56069.1"/>
    </source>
</evidence>
<comment type="caution">
    <text evidence="1">The sequence shown here is derived from an EMBL/GenBank/DDBJ whole genome shotgun (WGS) entry which is preliminary data.</text>
</comment>
<proteinExistence type="predicted"/>
<evidence type="ECO:0000313" key="2">
    <source>
        <dbReference type="Proteomes" id="UP000236630"/>
    </source>
</evidence>
<name>A0A2H5PUM0_CITUN</name>
<dbReference type="EMBL" id="BDQV01000130">
    <property type="protein sequence ID" value="GAY56069.1"/>
    <property type="molecule type" value="Genomic_DNA"/>
</dbReference>
<sequence length="117" mass="13107">MCCKILRLTHAYVYPNHGKINLAKAASSLQRLIEVLLSLISVLLLSSKPYPVHEREQHFSTKISIVGVNEERPAIPVSNNVGCSSYLKHVKECSKNKAEHDHFGILVSLEKHILPLN</sequence>